<name>A0A915KCG6_ROMCU</name>
<dbReference type="AlphaFoldDB" id="A0A915KCG6"/>
<accession>A0A915KCG6</accession>
<sequence length="66" mass="7409">MLKNRSISLIREELFNDIMLKAMIWCPKLFEIILILEGGGPQAQVPACSQQAPENPLGDPIKEVYP</sequence>
<evidence type="ECO:0000256" key="1">
    <source>
        <dbReference type="SAM" id="MobiDB-lite"/>
    </source>
</evidence>
<evidence type="ECO:0000313" key="2">
    <source>
        <dbReference type="Proteomes" id="UP000887565"/>
    </source>
</evidence>
<organism evidence="2 3">
    <name type="scientific">Romanomermis culicivorax</name>
    <name type="common">Nematode worm</name>
    <dbReference type="NCBI Taxonomy" id="13658"/>
    <lineage>
        <taxon>Eukaryota</taxon>
        <taxon>Metazoa</taxon>
        <taxon>Ecdysozoa</taxon>
        <taxon>Nematoda</taxon>
        <taxon>Enoplea</taxon>
        <taxon>Dorylaimia</taxon>
        <taxon>Mermithida</taxon>
        <taxon>Mermithoidea</taxon>
        <taxon>Mermithidae</taxon>
        <taxon>Romanomermis</taxon>
    </lineage>
</organism>
<feature type="region of interest" description="Disordered" evidence="1">
    <location>
        <begin position="45"/>
        <end position="66"/>
    </location>
</feature>
<keyword evidence="2" id="KW-1185">Reference proteome</keyword>
<dbReference type="WBParaSite" id="nRc.2.0.1.t35796-RA">
    <property type="protein sequence ID" value="nRc.2.0.1.t35796-RA"/>
    <property type="gene ID" value="nRc.2.0.1.g35796"/>
</dbReference>
<protein>
    <submittedName>
        <fullName evidence="3">Uncharacterized protein</fullName>
    </submittedName>
</protein>
<reference evidence="3" key="1">
    <citation type="submission" date="2022-11" db="UniProtKB">
        <authorList>
            <consortium name="WormBaseParasite"/>
        </authorList>
    </citation>
    <scope>IDENTIFICATION</scope>
</reference>
<dbReference type="Proteomes" id="UP000887565">
    <property type="component" value="Unplaced"/>
</dbReference>
<evidence type="ECO:0000313" key="3">
    <source>
        <dbReference type="WBParaSite" id="nRc.2.0.1.t35796-RA"/>
    </source>
</evidence>
<proteinExistence type="predicted"/>